<evidence type="ECO:0000256" key="2">
    <source>
        <dbReference type="ARBA" id="ARBA00009399"/>
    </source>
</evidence>
<dbReference type="RefSeq" id="WP_307363225.1">
    <property type="nucleotide sequence ID" value="NZ_JAUSXK010000001.1"/>
</dbReference>
<comment type="subcellular location">
    <subcellularLocation>
        <location evidence="1">Membrane</location>
        <topology evidence="1">Multi-pass membrane protein</topology>
    </subcellularLocation>
</comment>
<accession>A0ABU0PDH2</accession>
<evidence type="ECO:0000256" key="4">
    <source>
        <dbReference type="ARBA" id="ARBA00022989"/>
    </source>
</evidence>
<dbReference type="Proteomes" id="UP001239085">
    <property type="component" value="Unassembled WGS sequence"/>
</dbReference>
<evidence type="ECO:0000256" key="6">
    <source>
        <dbReference type="SAM" id="Phobius"/>
    </source>
</evidence>
<dbReference type="PANTHER" id="PTHR38459">
    <property type="entry name" value="PROPHAGE BACTOPRENOL-LINKED GLUCOSE TRANSLOCASE HOMOLOG"/>
    <property type="match status" value="1"/>
</dbReference>
<feature type="transmembrane region" description="Helical" evidence="6">
    <location>
        <begin position="73"/>
        <end position="99"/>
    </location>
</feature>
<comment type="similarity">
    <text evidence="2">Belongs to the GtrA family.</text>
</comment>
<keyword evidence="4 6" id="KW-1133">Transmembrane helix</keyword>
<evidence type="ECO:0000256" key="3">
    <source>
        <dbReference type="ARBA" id="ARBA00022692"/>
    </source>
</evidence>
<evidence type="ECO:0000256" key="1">
    <source>
        <dbReference type="ARBA" id="ARBA00004141"/>
    </source>
</evidence>
<dbReference type="InterPro" id="IPR051401">
    <property type="entry name" value="GtrA_CellWall_Glycosyl"/>
</dbReference>
<evidence type="ECO:0000313" key="9">
    <source>
        <dbReference type="Proteomes" id="UP001239085"/>
    </source>
</evidence>
<reference evidence="8 9" key="1">
    <citation type="submission" date="2023-07" db="EMBL/GenBank/DDBJ databases">
        <title>Comparative genomics of wheat-associated soil bacteria to identify genetic determinants of phenazine resistance.</title>
        <authorList>
            <person name="Mouncey N."/>
        </authorList>
    </citation>
    <scope>NUCLEOTIDE SEQUENCE [LARGE SCALE GENOMIC DNA]</scope>
    <source>
        <strain evidence="8 9">W2I7</strain>
    </source>
</reference>
<proteinExistence type="inferred from homology"/>
<dbReference type="Pfam" id="PF04138">
    <property type="entry name" value="GtrA_DPMS_TM"/>
    <property type="match status" value="1"/>
</dbReference>
<keyword evidence="9" id="KW-1185">Reference proteome</keyword>
<evidence type="ECO:0000256" key="5">
    <source>
        <dbReference type="ARBA" id="ARBA00023136"/>
    </source>
</evidence>
<keyword evidence="3 6" id="KW-0812">Transmembrane</keyword>
<organism evidence="8 9">
    <name type="scientific">Microbacterium murale</name>
    <dbReference type="NCBI Taxonomy" id="1081040"/>
    <lineage>
        <taxon>Bacteria</taxon>
        <taxon>Bacillati</taxon>
        <taxon>Actinomycetota</taxon>
        <taxon>Actinomycetes</taxon>
        <taxon>Micrococcales</taxon>
        <taxon>Microbacteriaceae</taxon>
        <taxon>Microbacterium</taxon>
    </lineage>
</organism>
<evidence type="ECO:0000259" key="7">
    <source>
        <dbReference type="Pfam" id="PF04138"/>
    </source>
</evidence>
<feature type="transmembrane region" description="Helical" evidence="6">
    <location>
        <begin position="33"/>
        <end position="52"/>
    </location>
</feature>
<protein>
    <submittedName>
        <fullName evidence="8">Flippase GtrA</fullName>
    </submittedName>
</protein>
<dbReference type="InterPro" id="IPR007267">
    <property type="entry name" value="GtrA_DPMS_TM"/>
</dbReference>
<evidence type="ECO:0000313" key="8">
    <source>
        <dbReference type="EMBL" id="MDQ0645057.1"/>
    </source>
</evidence>
<sequence>MVESRSARFILVGLLNTSIDFAILFLLTRLGVGIFVANMISTSVALVFSFFANRSITFRAGGDKRVQIMKFAAVTLAALWLVQPAIIGVVSMLLGGLMAEPLVLLVGKGCATIVSMIWNYFLYAWFVFPSAAEPRGVRE</sequence>
<feature type="transmembrane region" description="Helical" evidence="6">
    <location>
        <begin position="105"/>
        <end position="128"/>
    </location>
</feature>
<comment type="caution">
    <text evidence="8">The sequence shown here is derived from an EMBL/GenBank/DDBJ whole genome shotgun (WGS) entry which is preliminary data.</text>
</comment>
<feature type="transmembrane region" description="Helical" evidence="6">
    <location>
        <begin position="7"/>
        <end position="27"/>
    </location>
</feature>
<gene>
    <name evidence="8" type="ORF">QFZ46_003217</name>
</gene>
<keyword evidence="5 6" id="KW-0472">Membrane</keyword>
<dbReference type="PANTHER" id="PTHR38459:SF1">
    <property type="entry name" value="PROPHAGE BACTOPRENOL-LINKED GLUCOSE TRANSLOCASE HOMOLOG"/>
    <property type="match status" value="1"/>
</dbReference>
<dbReference type="EMBL" id="JAUSXK010000001">
    <property type="protein sequence ID" value="MDQ0645057.1"/>
    <property type="molecule type" value="Genomic_DNA"/>
</dbReference>
<feature type="domain" description="GtrA/DPMS transmembrane" evidence="7">
    <location>
        <begin position="8"/>
        <end position="128"/>
    </location>
</feature>
<name>A0ABU0PDH2_9MICO</name>